<evidence type="ECO:0000313" key="4">
    <source>
        <dbReference type="Proteomes" id="UP000515708"/>
    </source>
</evidence>
<feature type="compositionally biased region" description="Pro residues" evidence="1">
    <location>
        <begin position="34"/>
        <end position="50"/>
    </location>
</feature>
<dbReference type="EMBL" id="CP043732">
    <property type="protein sequence ID" value="QMU96796.1"/>
    <property type="molecule type" value="Genomic_DNA"/>
</dbReference>
<keyword evidence="2" id="KW-0472">Membrane</keyword>
<keyword evidence="2" id="KW-0812">Transmembrane</keyword>
<feature type="compositionally biased region" description="Basic and acidic residues" evidence="1">
    <location>
        <begin position="1"/>
        <end position="17"/>
    </location>
</feature>
<feature type="transmembrane region" description="Helical" evidence="2">
    <location>
        <begin position="67"/>
        <end position="88"/>
    </location>
</feature>
<name>A0A7D7W700_9MICO</name>
<dbReference type="Proteomes" id="UP000515708">
    <property type="component" value="Chromosome"/>
</dbReference>
<sequence length="494" mass="53334">MTDPRTPDPIDRPEPTGHPDPLADADPTGQPEPTGHPDPIGQPEPTGHPEPIGHPEPHTPQVPRRRLAPVLIVAAAALVVAASAAWAAPRWPAAVASGPVADFTDPDPQSPWLPDYVPDSVRLPHAWVSMNEALRDKDRERFLSYATEEARDDLALWWDNTTKIGWETAYIVPALGSTGGEGAFVGAELAFSARPLRGSGDADAGYRLTQGFGYDITTTGSGEKLRISSFEPWTSMPWDEGPIHVATRDHVVLYGMEDEAALVDAQADTAEKAAVKAIDAIADLGGAVPMTGFVSGITDSAERMNRWYGGEEEADDLGVAAYAQATQRPASRSDLFESDIAVGGSTSGVQVVMGPLSADHRLATFTHEFAHGLHYAAAPLTSFDEPPIAAYEGFATYIELRTGLTERNWLGYWEVQDLVAEHGAAALDDETFSEDDAWLSYVAAGSYYLFLAENGGDPWQLALDGARALDKNLIQIVDDPRFSEQAWKDWLARQ</sequence>
<evidence type="ECO:0000256" key="2">
    <source>
        <dbReference type="SAM" id="Phobius"/>
    </source>
</evidence>
<gene>
    <name evidence="3" type="ORF">FVO59_05845</name>
</gene>
<feature type="region of interest" description="Disordered" evidence="1">
    <location>
        <begin position="1"/>
        <end position="62"/>
    </location>
</feature>
<reference evidence="3 4" key="1">
    <citation type="journal article" date="2020" name="Front. Microbiol.">
        <title>Design of Bacterial Strain-Specific qPCR Assays Using NGS Data and Publicly Available Resources and Its Application to Track Biocontrol Strains.</title>
        <authorList>
            <person name="Hernandez I."/>
            <person name="Sant C."/>
            <person name="Martinez R."/>
            <person name="Fernandez C."/>
        </authorList>
    </citation>
    <scope>NUCLEOTIDE SEQUENCE [LARGE SCALE GENOMIC DNA]</scope>
    <source>
        <strain evidence="3 4">B24</strain>
    </source>
</reference>
<accession>A0A7D7W700</accession>
<keyword evidence="2" id="KW-1133">Transmembrane helix</keyword>
<dbReference type="RefSeq" id="WP_182255619.1">
    <property type="nucleotide sequence ID" value="NZ_CP043732.1"/>
</dbReference>
<evidence type="ECO:0000256" key="1">
    <source>
        <dbReference type="SAM" id="MobiDB-lite"/>
    </source>
</evidence>
<organism evidence="3 4">
    <name type="scientific">Microbacterium esteraromaticum</name>
    <dbReference type="NCBI Taxonomy" id="57043"/>
    <lineage>
        <taxon>Bacteria</taxon>
        <taxon>Bacillati</taxon>
        <taxon>Actinomycetota</taxon>
        <taxon>Actinomycetes</taxon>
        <taxon>Micrococcales</taxon>
        <taxon>Microbacteriaceae</taxon>
        <taxon>Microbacterium</taxon>
    </lineage>
</organism>
<dbReference type="AlphaFoldDB" id="A0A7D7W700"/>
<protein>
    <submittedName>
        <fullName evidence="3">Uncharacterized protein</fullName>
    </submittedName>
</protein>
<evidence type="ECO:0000313" key="3">
    <source>
        <dbReference type="EMBL" id="QMU96796.1"/>
    </source>
</evidence>
<proteinExistence type="predicted"/>